<evidence type="ECO:0000256" key="1">
    <source>
        <dbReference type="ARBA" id="ARBA00006484"/>
    </source>
</evidence>
<dbReference type="PANTHER" id="PTHR43976">
    <property type="entry name" value="SHORT CHAIN DEHYDROGENASE"/>
    <property type="match status" value="1"/>
</dbReference>
<organism evidence="4 5">
    <name type="scientific">Rudanella paleaurantiibacter</name>
    <dbReference type="NCBI Taxonomy" id="2614655"/>
    <lineage>
        <taxon>Bacteria</taxon>
        <taxon>Pseudomonadati</taxon>
        <taxon>Bacteroidota</taxon>
        <taxon>Cytophagia</taxon>
        <taxon>Cytophagales</taxon>
        <taxon>Cytophagaceae</taxon>
        <taxon>Rudanella</taxon>
    </lineage>
</organism>
<proteinExistence type="inferred from homology"/>
<comment type="similarity">
    <text evidence="1 3">Belongs to the short-chain dehydrogenases/reductases (SDR) family.</text>
</comment>
<evidence type="ECO:0000256" key="3">
    <source>
        <dbReference type="RuleBase" id="RU000363"/>
    </source>
</evidence>
<dbReference type="SUPFAM" id="SSF51735">
    <property type="entry name" value="NAD(P)-binding Rossmann-fold domains"/>
    <property type="match status" value="1"/>
</dbReference>
<dbReference type="EMBL" id="WELI01000003">
    <property type="protein sequence ID" value="KAB7731216.1"/>
    <property type="molecule type" value="Genomic_DNA"/>
</dbReference>
<name>A0A7J5U0D9_9BACT</name>
<keyword evidence="2" id="KW-0560">Oxidoreductase</keyword>
<evidence type="ECO:0000256" key="2">
    <source>
        <dbReference type="ARBA" id="ARBA00023002"/>
    </source>
</evidence>
<dbReference type="PRINTS" id="PR00081">
    <property type="entry name" value="GDHRDH"/>
</dbReference>
<dbReference type="InterPro" id="IPR002347">
    <property type="entry name" value="SDR_fam"/>
</dbReference>
<dbReference type="Pfam" id="PF00106">
    <property type="entry name" value="adh_short"/>
    <property type="match status" value="1"/>
</dbReference>
<accession>A0A7J5U0D9</accession>
<keyword evidence="5" id="KW-1185">Reference proteome</keyword>
<dbReference type="InterPro" id="IPR036291">
    <property type="entry name" value="NAD(P)-bd_dom_sf"/>
</dbReference>
<protein>
    <submittedName>
        <fullName evidence="4">SDR family NAD(P)-dependent oxidoreductase</fullName>
    </submittedName>
</protein>
<dbReference type="PRINTS" id="PR00080">
    <property type="entry name" value="SDRFAMILY"/>
</dbReference>
<dbReference type="InterPro" id="IPR051911">
    <property type="entry name" value="SDR_oxidoreductase"/>
</dbReference>
<dbReference type="AlphaFoldDB" id="A0A7J5U0D9"/>
<gene>
    <name evidence="4" type="ORF">F5984_10460</name>
</gene>
<dbReference type="RefSeq" id="WP_152124197.1">
    <property type="nucleotide sequence ID" value="NZ_WELI01000003.1"/>
</dbReference>
<dbReference type="PANTHER" id="PTHR43976:SF16">
    <property type="entry name" value="SHORT-CHAIN DEHYDROGENASE_REDUCTASE FAMILY PROTEIN"/>
    <property type="match status" value="1"/>
</dbReference>
<dbReference type="GO" id="GO:0016491">
    <property type="term" value="F:oxidoreductase activity"/>
    <property type="evidence" value="ECO:0007669"/>
    <property type="project" value="UniProtKB-KW"/>
</dbReference>
<sequence length="272" mass="29384">MGKKTIFITGASSGIGKETAKLFQSQGWQVIATMRNPANETELTQLENVLVSQLDVLDLASIERAVAEGIQTFGTIDVLVNNAGYGAYGPLESFSRDKIQRQFNTNVIGLLDMTRALLPHFRQNRSGILINISSIGGKMTFPLGALYHGTKFAVEGISESLHYEVAQFGGQVKLIEPGSIATDFGGRSFDFSNDESLSEYQPLIARFMGVMSGVMANASPARVVADVIYTAATDGKDQLRYTAGEDARLLLDSRRQADDATFIGGIKAQFGL</sequence>
<dbReference type="Gene3D" id="3.40.50.720">
    <property type="entry name" value="NAD(P)-binding Rossmann-like Domain"/>
    <property type="match status" value="1"/>
</dbReference>
<dbReference type="CDD" id="cd05374">
    <property type="entry name" value="17beta-HSD-like_SDR_c"/>
    <property type="match status" value="1"/>
</dbReference>
<comment type="caution">
    <text evidence="4">The sequence shown here is derived from an EMBL/GenBank/DDBJ whole genome shotgun (WGS) entry which is preliminary data.</text>
</comment>
<evidence type="ECO:0000313" key="4">
    <source>
        <dbReference type="EMBL" id="KAB7731216.1"/>
    </source>
</evidence>
<dbReference type="Proteomes" id="UP000488299">
    <property type="component" value="Unassembled WGS sequence"/>
</dbReference>
<evidence type="ECO:0000313" key="5">
    <source>
        <dbReference type="Proteomes" id="UP000488299"/>
    </source>
</evidence>
<reference evidence="4 5" key="1">
    <citation type="submission" date="2019-10" db="EMBL/GenBank/DDBJ databases">
        <title>Rudanella paleaurantiibacter sp. nov., isolated from sludge.</title>
        <authorList>
            <person name="Xu S.Q."/>
        </authorList>
    </citation>
    <scope>NUCLEOTIDE SEQUENCE [LARGE SCALE GENOMIC DNA]</scope>
    <source>
        <strain evidence="4 5">HX-22-17</strain>
    </source>
</reference>